<dbReference type="InterPro" id="IPR050428">
    <property type="entry name" value="TCS_sensor_his_kinase"/>
</dbReference>
<evidence type="ECO:0000256" key="5">
    <source>
        <dbReference type="ARBA" id="ARBA00022777"/>
    </source>
</evidence>
<dbReference type="STRING" id="937777.Deipe_3163"/>
<sequence>MKYTVVLSQIVPNELRPELSERLSTRFGLSEDQAIKLASRKPGRLLKPTSKSRADTLLSLYETMGLKVTLEEVVENDITTTVNVVPLGEPTVAPREVSPPAGDAPTPAPVSTVEPASVVAESVTPVAAAQPAASSVPVAAPAVAAAPEPVITAAPVAAMTLPTNPTLEQTFADVPVVETKPERRFSLRQRVLVTTLLPVVLAGLASVAGTLLSVPQAQKQVIREGARALAASVGTSVDINDVNALDTQLKTLLQQPAVGFVALNTPDGLQFFRSKNEEADFVLGEQVNQWMATHQGASSFVGRDKPADRYALQLQQLKESGVDVGNAQATLEQKVRAPENQKTTVTSYELQQMAVYSVTDAQGETRKVAAEVSDQNFKNSEALYTIAVGVIADESLRVTRQSVLIQIMLILLATGVAAFFAVRTGRRIVQPIEALVQAADKISLGQLDTPVTAERNDEIGDLAQALERMRLSLEAAMERLRRRRNR</sequence>
<protein>
    <recommendedName>
        <fullName evidence="2">histidine kinase</fullName>
        <ecNumber evidence="2">2.7.13.3</ecNumber>
    </recommendedName>
</protein>
<keyword evidence="6" id="KW-0902">Two-component regulatory system</keyword>
<accession>L0A410</accession>
<feature type="transmembrane region" description="Helical" evidence="8">
    <location>
        <begin position="403"/>
        <end position="422"/>
    </location>
</feature>
<dbReference type="OrthoDB" id="61172at2"/>
<proteinExistence type="predicted"/>
<dbReference type="Proteomes" id="UP000010467">
    <property type="component" value="Chromosome"/>
</dbReference>
<evidence type="ECO:0000256" key="8">
    <source>
        <dbReference type="SAM" id="Phobius"/>
    </source>
</evidence>
<organism evidence="10 11">
    <name type="scientific">Deinococcus peraridilitoris (strain DSM 19664 / LMG 22246 / CIP 109416 / KR-200)</name>
    <dbReference type="NCBI Taxonomy" id="937777"/>
    <lineage>
        <taxon>Bacteria</taxon>
        <taxon>Thermotogati</taxon>
        <taxon>Deinococcota</taxon>
        <taxon>Deinococci</taxon>
        <taxon>Deinococcales</taxon>
        <taxon>Deinococcaceae</taxon>
        <taxon>Deinococcus</taxon>
    </lineage>
</organism>
<gene>
    <name evidence="10" type="ordered locus">Deipe_3163</name>
</gene>
<dbReference type="GO" id="GO:0000160">
    <property type="term" value="P:phosphorelay signal transduction system"/>
    <property type="evidence" value="ECO:0007669"/>
    <property type="project" value="UniProtKB-KW"/>
</dbReference>
<dbReference type="Gene3D" id="6.10.340.10">
    <property type="match status" value="1"/>
</dbReference>
<evidence type="ECO:0000313" key="11">
    <source>
        <dbReference type="Proteomes" id="UP000010467"/>
    </source>
</evidence>
<dbReference type="PANTHER" id="PTHR45436">
    <property type="entry name" value="SENSOR HISTIDINE KINASE YKOH"/>
    <property type="match status" value="1"/>
</dbReference>
<dbReference type="SMART" id="SM00304">
    <property type="entry name" value="HAMP"/>
    <property type="match status" value="1"/>
</dbReference>
<dbReference type="PROSITE" id="PS50885">
    <property type="entry name" value="HAMP"/>
    <property type="match status" value="1"/>
</dbReference>
<keyword evidence="8" id="KW-0472">Membrane</keyword>
<keyword evidence="5" id="KW-0418">Kinase</keyword>
<dbReference type="KEGG" id="dpd:Deipe_3163"/>
<evidence type="ECO:0000259" key="9">
    <source>
        <dbReference type="PROSITE" id="PS50885"/>
    </source>
</evidence>
<evidence type="ECO:0000313" key="10">
    <source>
        <dbReference type="EMBL" id="AFZ68608.1"/>
    </source>
</evidence>
<evidence type="ECO:0000256" key="7">
    <source>
        <dbReference type="SAM" id="MobiDB-lite"/>
    </source>
</evidence>
<dbReference type="eggNOG" id="COG2770">
    <property type="taxonomic scope" value="Bacteria"/>
</dbReference>
<keyword evidence="8" id="KW-1133">Transmembrane helix</keyword>
<comment type="catalytic activity">
    <reaction evidence="1">
        <text>ATP + protein L-histidine = ADP + protein N-phospho-L-histidine.</text>
        <dbReference type="EC" id="2.7.13.3"/>
    </reaction>
</comment>
<evidence type="ECO:0000256" key="6">
    <source>
        <dbReference type="ARBA" id="ARBA00023012"/>
    </source>
</evidence>
<feature type="transmembrane region" description="Helical" evidence="8">
    <location>
        <begin position="191"/>
        <end position="214"/>
    </location>
</feature>
<dbReference type="PANTHER" id="PTHR45436:SF5">
    <property type="entry name" value="SENSOR HISTIDINE KINASE TRCS"/>
    <property type="match status" value="1"/>
</dbReference>
<feature type="region of interest" description="Disordered" evidence="7">
    <location>
        <begin position="91"/>
        <end position="110"/>
    </location>
</feature>
<dbReference type="CDD" id="cd06225">
    <property type="entry name" value="HAMP"/>
    <property type="match status" value="1"/>
</dbReference>
<dbReference type="EMBL" id="CP003382">
    <property type="protein sequence ID" value="AFZ68608.1"/>
    <property type="molecule type" value="Genomic_DNA"/>
</dbReference>
<dbReference type="SUPFAM" id="SSF158472">
    <property type="entry name" value="HAMP domain-like"/>
    <property type="match status" value="1"/>
</dbReference>
<evidence type="ECO:0000256" key="1">
    <source>
        <dbReference type="ARBA" id="ARBA00000085"/>
    </source>
</evidence>
<dbReference type="InterPro" id="IPR003660">
    <property type="entry name" value="HAMP_dom"/>
</dbReference>
<dbReference type="GO" id="GO:0004673">
    <property type="term" value="F:protein histidine kinase activity"/>
    <property type="evidence" value="ECO:0007669"/>
    <property type="project" value="UniProtKB-EC"/>
</dbReference>
<evidence type="ECO:0000256" key="4">
    <source>
        <dbReference type="ARBA" id="ARBA00022679"/>
    </source>
</evidence>
<dbReference type="RefSeq" id="WP_015236906.1">
    <property type="nucleotide sequence ID" value="NC_019793.1"/>
</dbReference>
<dbReference type="PATRIC" id="fig|937777.3.peg.3177"/>
<keyword evidence="11" id="KW-1185">Reference proteome</keyword>
<dbReference type="Pfam" id="PF00672">
    <property type="entry name" value="HAMP"/>
    <property type="match status" value="1"/>
</dbReference>
<evidence type="ECO:0000256" key="3">
    <source>
        <dbReference type="ARBA" id="ARBA00022553"/>
    </source>
</evidence>
<name>L0A410_DEIPD</name>
<dbReference type="HOGENOM" id="CLU_506912_0_0_0"/>
<reference evidence="11" key="1">
    <citation type="submission" date="2012-03" db="EMBL/GenBank/DDBJ databases">
        <title>Complete sequence of chromosome of Deinococcus peraridilitoris DSM 19664.</title>
        <authorList>
            <person name="Lucas S."/>
            <person name="Copeland A."/>
            <person name="Lapidus A."/>
            <person name="Glavina del Rio T."/>
            <person name="Dalin E."/>
            <person name="Tice H."/>
            <person name="Bruce D."/>
            <person name="Goodwin L."/>
            <person name="Pitluck S."/>
            <person name="Peters L."/>
            <person name="Mikhailova N."/>
            <person name="Lu M."/>
            <person name="Kyrpides N."/>
            <person name="Mavromatis K."/>
            <person name="Ivanova N."/>
            <person name="Brettin T."/>
            <person name="Detter J.C."/>
            <person name="Han C."/>
            <person name="Larimer F."/>
            <person name="Land M."/>
            <person name="Hauser L."/>
            <person name="Markowitz V."/>
            <person name="Cheng J.-F."/>
            <person name="Hugenholtz P."/>
            <person name="Woyke T."/>
            <person name="Wu D."/>
            <person name="Pukall R."/>
            <person name="Steenblock K."/>
            <person name="Brambilla E."/>
            <person name="Klenk H.-P."/>
            <person name="Eisen J.A."/>
        </authorList>
    </citation>
    <scope>NUCLEOTIDE SEQUENCE [LARGE SCALE GENOMIC DNA]</scope>
    <source>
        <strain evidence="11">DSM 19664 / LMG 22246 / CIP 109416 / KR-200</strain>
    </source>
</reference>
<dbReference type="AlphaFoldDB" id="L0A410"/>
<keyword evidence="3" id="KW-0597">Phosphoprotein</keyword>
<evidence type="ECO:0000256" key="2">
    <source>
        <dbReference type="ARBA" id="ARBA00012438"/>
    </source>
</evidence>
<dbReference type="EC" id="2.7.13.3" evidence="2"/>
<keyword evidence="4" id="KW-0808">Transferase</keyword>
<dbReference type="GO" id="GO:0016020">
    <property type="term" value="C:membrane"/>
    <property type="evidence" value="ECO:0007669"/>
    <property type="project" value="InterPro"/>
</dbReference>
<keyword evidence="8" id="KW-0812">Transmembrane</keyword>
<feature type="domain" description="HAMP" evidence="9">
    <location>
        <begin position="426"/>
        <end position="478"/>
    </location>
</feature>